<evidence type="ECO:0000313" key="3">
    <source>
        <dbReference type="Proteomes" id="UP001431783"/>
    </source>
</evidence>
<accession>A0AAW1UPW0</accession>
<feature type="compositionally biased region" description="Basic and acidic residues" evidence="1">
    <location>
        <begin position="98"/>
        <end position="107"/>
    </location>
</feature>
<evidence type="ECO:0000256" key="1">
    <source>
        <dbReference type="SAM" id="MobiDB-lite"/>
    </source>
</evidence>
<name>A0AAW1UPW0_9CUCU</name>
<protein>
    <recommendedName>
        <fullName evidence="4">PiggyBac transposable element-derived protein domain-containing protein</fullName>
    </recommendedName>
</protein>
<sequence length="190" mass="21314">MNRNKDKLSIRKPTGTSSARARDFSKIEIFKFLDILEEIYNGHNFSASGIFNVDETGLTVVQSKIPRIIALRGKKQTQLEKEIGRKEEKNSKRTLNRKAAEGTRRGEAQGGKKKNNNNTSKMKSSETLPEGDTSSDADSYHSDVSSEMDFLPLTNPQNDNAECVRCNGKFSETQKGRCGFIVSHVNCWHI</sequence>
<dbReference type="EMBL" id="JARQZJ010000096">
    <property type="protein sequence ID" value="KAK9885581.1"/>
    <property type="molecule type" value="Genomic_DNA"/>
</dbReference>
<reference evidence="2 3" key="1">
    <citation type="submission" date="2023-03" db="EMBL/GenBank/DDBJ databases">
        <title>Genome insight into feeding habits of ladybird beetles.</title>
        <authorList>
            <person name="Li H.-S."/>
            <person name="Huang Y.-H."/>
            <person name="Pang H."/>
        </authorList>
    </citation>
    <scope>NUCLEOTIDE SEQUENCE [LARGE SCALE GENOMIC DNA]</scope>
    <source>
        <strain evidence="2">SYSU_2023b</strain>
        <tissue evidence="2">Whole body</tissue>
    </source>
</reference>
<comment type="caution">
    <text evidence="2">The sequence shown here is derived from an EMBL/GenBank/DDBJ whole genome shotgun (WGS) entry which is preliminary data.</text>
</comment>
<evidence type="ECO:0008006" key="4">
    <source>
        <dbReference type="Google" id="ProtNLM"/>
    </source>
</evidence>
<evidence type="ECO:0000313" key="2">
    <source>
        <dbReference type="EMBL" id="KAK9885581.1"/>
    </source>
</evidence>
<feature type="compositionally biased region" description="Basic and acidic residues" evidence="1">
    <location>
        <begin position="77"/>
        <end position="91"/>
    </location>
</feature>
<dbReference type="AlphaFoldDB" id="A0AAW1UPW0"/>
<dbReference type="Proteomes" id="UP001431783">
    <property type="component" value="Unassembled WGS sequence"/>
</dbReference>
<organism evidence="2 3">
    <name type="scientific">Henosepilachna vigintioctopunctata</name>
    <dbReference type="NCBI Taxonomy" id="420089"/>
    <lineage>
        <taxon>Eukaryota</taxon>
        <taxon>Metazoa</taxon>
        <taxon>Ecdysozoa</taxon>
        <taxon>Arthropoda</taxon>
        <taxon>Hexapoda</taxon>
        <taxon>Insecta</taxon>
        <taxon>Pterygota</taxon>
        <taxon>Neoptera</taxon>
        <taxon>Endopterygota</taxon>
        <taxon>Coleoptera</taxon>
        <taxon>Polyphaga</taxon>
        <taxon>Cucujiformia</taxon>
        <taxon>Coccinelloidea</taxon>
        <taxon>Coccinellidae</taxon>
        <taxon>Epilachninae</taxon>
        <taxon>Epilachnini</taxon>
        <taxon>Henosepilachna</taxon>
    </lineage>
</organism>
<feature type="region of interest" description="Disordered" evidence="1">
    <location>
        <begin position="75"/>
        <end position="143"/>
    </location>
</feature>
<gene>
    <name evidence="2" type="ORF">WA026_012339</name>
</gene>
<proteinExistence type="predicted"/>
<feature type="compositionally biased region" description="Polar residues" evidence="1">
    <location>
        <begin position="132"/>
        <end position="143"/>
    </location>
</feature>
<keyword evidence="3" id="KW-1185">Reference proteome</keyword>